<evidence type="ECO:0000256" key="3">
    <source>
        <dbReference type="ARBA" id="ARBA00047676"/>
    </source>
</evidence>
<keyword evidence="5" id="KW-0378">Hydrolase</keyword>
<evidence type="ECO:0000256" key="1">
    <source>
        <dbReference type="ARBA" id="ARBA00009673"/>
    </source>
</evidence>
<sequence>MRDAEWLARKLLRCKAFPNPDGSKAWDRDVTQLGGEVLLVSQFTLHARFKKPRPDFSKAMGPEAAREFYAGFLALVRSMYSEDRVKDGRFGAMMQVALVNGADLG</sequence>
<name>A0A0D2MP84_9CHLO</name>
<accession>A0A0D2MP84</accession>
<dbReference type="KEGG" id="mng:MNEG_3447"/>
<evidence type="ECO:0000256" key="2">
    <source>
        <dbReference type="ARBA" id="ARBA00013056"/>
    </source>
</evidence>
<protein>
    <recommendedName>
        <fullName evidence="2">D-aminoacyl-tRNA deacylase</fullName>
        <ecNumber evidence="2">3.1.1.96</ecNumber>
    </recommendedName>
</protein>
<dbReference type="RefSeq" id="XP_013903529.1">
    <property type="nucleotide sequence ID" value="XM_014048075.1"/>
</dbReference>
<dbReference type="InterPro" id="IPR023509">
    <property type="entry name" value="DTD-like_sf"/>
</dbReference>
<dbReference type="EC" id="3.1.1.96" evidence="2"/>
<dbReference type="EMBL" id="KK100652">
    <property type="protein sequence ID" value="KIZ04510.1"/>
    <property type="molecule type" value="Genomic_DNA"/>
</dbReference>
<dbReference type="AlphaFoldDB" id="A0A0D2MP84"/>
<dbReference type="GO" id="GO:0106026">
    <property type="term" value="F:Gly-tRNA(Ala) deacylase activity"/>
    <property type="evidence" value="ECO:0007669"/>
    <property type="project" value="RHEA"/>
</dbReference>
<comment type="catalytic activity">
    <reaction evidence="3">
        <text>glycyl-tRNA(Ala) + H2O = tRNA(Ala) + glycine + H(+)</text>
        <dbReference type="Rhea" id="RHEA:53744"/>
        <dbReference type="Rhea" id="RHEA-COMP:9657"/>
        <dbReference type="Rhea" id="RHEA-COMP:13640"/>
        <dbReference type="ChEBI" id="CHEBI:15377"/>
        <dbReference type="ChEBI" id="CHEBI:15378"/>
        <dbReference type="ChEBI" id="CHEBI:57305"/>
        <dbReference type="ChEBI" id="CHEBI:78442"/>
        <dbReference type="ChEBI" id="CHEBI:78522"/>
        <dbReference type="EC" id="3.1.1.96"/>
    </reaction>
</comment>
<reference evidence="5 6" key="1">
    <citation type="journal article" date="2013" name="BMC Genomics">
        <title>Reconstruction of the lipid metabolism for the microalga Monoraphidium neglectum from its genome sequence reveals characteristics suitable for biofuel production.</title>
        <authorList>
            <person name="Bogen C."/>
            <person name="Al-Dilaimi A."/>
            <person name="Albersmeier A."/>
            <person name="Wichmann J."/>
            <person name="Grundmann M."/>
            <person name="Rupp O."/>
            <person name="Lauersen K.J."/>
            <person name="Blifernez-Klassen O."/>
            <person name="Kalinowski J."/>
            <person name="Goesmann A."/>
            <person name="Mussgnug J.H."/>
            <person name="Kruse O."/>
        </authorList>
    </citation>
    <scope>NUCLEOTIDE SEQUENCE [LARGE SCALE GENOMIC DNA]</scope>
    <source>
        <strain evidence="5 6">SAG 48.87</strain>
    </source>
</reference>
<dbReference type="PANTHER" id="PTHR10472">
    <property type="entry name" value="D-TYROSYL-TRNA TYR DEACYLASE"/>
    <property type="match status" value="1"/>
</dbReference>
<dbReference type="GO" id="GO:0005737">
    <property type="term" value="C:cytoplasm"/>
    <property type="evidence" value="ECO:0007669"/>
    <property type="project" value="InterPro"/>
</dbReference>
<organism evidence="5 6">
    <name type="scientific">Monoraphidium neglectum</name>
    <dbReference type="NCBI Taxonomy" id="145388"/>
    <lineage>
        <taxon>Eukaryota</taxon>
        <taxon>Viridiplantae</taxon>
        <taxon>Chlorophyta</taxon>
        <taxon>core chlorophytes</taxon>
        <taxon>Chlorophyceae</taxon>
        <taxon>CS clade</taxon>
        <taxon>Sphaeropleales</taxon>
        <taxon>Selenastraceae</taxon>
        <taxon>Monoraphidium</taxon>
    </lineage>
</organism>
<dbReference type="Pfam" id="PF02580">
    <property type="entry name" value="Tyr_Deacylase"/>
    <property type="match status" value="1"/>
</dbReference>
<keyword evidence="6" id="KW-1185">Reference proteome</keyword>
<comment type="catalytic activity">
    <reaction evidence="4">
        <text>a D-aminoacyl-tRNA + H2O = a tRNA + a D-alpha-amino acid + H(+)</text>
        <dbReference type="Rhea" id="RHEA:13953"/>
        <dbReference type="Rhea" id="RHEA-COMP:10123"/>
        <dbReference type="Rhea" id="RHEA-COMP:10124"/>
        <dbReference type="ChEBI" id="CHEBI:15377"/>
        <dbReference type="ChEBI" id="CHEBI:15378"/>
        <dbReference type="ChEBI" id="CHEBI:59871"/>
        <dbReference type="ChEBI" id="CHEBI:78442"/>
        <dbReference type="ChEBI" id="CHEBI:79333"/>
        <dbReference type="EC" id="3.1.1.96"/>
    </reaction>
</comment>
<proteinExistence type="inferred from homology"/>
<dbReference type="PANTHER" id="PTHR10472:SF5">
    <property type="entry name" value="D-AMINOACYL-TRNA DEACYLASE 1"/>
    <property type="match status" value="1"/>
</dbReference>
<gene>
    <name evidence="5" type="ORF">MNEG_3447</name>
</gene>
<evidence type="ECO:0000313" key="5">
    <source>
        <dbReference type="EMBL" id="KIZ04510.1"/>
    </source>
</evidence>
<dbReference type="STRING" id="145388.A0A0D2MP84"/>
<dbReference type="Proteomes" id="UP000054498">
    <property type="component" value="Unassembled WGS sequence"/>
</dbReference>
<comment type="similarity">
    <text evidence="1">Belongs to the DTD family.</text>
</comment>
<evidence type="ECO:0000256" key="4">
    <source>
        <dbReference type="ARBA" id="ARBA00048018"/>
    </source>
</evidence>
<dbReference type="Gene3D" id="3.50.80.10">
    <property type="entry name" value="D-tyrosyl-tRNA(Tyr) deacylase"/>
    <property type="match status" value="1"/>
</dbReference>
<evidence type="ECO:0000313" key="6">
    <source>
        <dbReference type="Proteomes" id="UP000054498"/>
    </source>
</evidence>
<dbReference type="OrthoDB" id="275783at2759"/>
<dbReference type="GeneID" id="25736325"/>
<dbReference type="InterPro" id="IPR003732">
    <property type="entry name" value="Daa-tRNA_deacyls_DTD"/>
</dbReference>
<dbReference type="GO" id="GO:0051500">
    <property type="term" value="F:D-tyrosyl-tRNA(Tyr) deacylase activity"/>
    <property type="evidence" value="ECO:0007669"/>
    <property type="project" value="TreeGrafter"/>
</dbReference>
<dbReference type="SUPFAM" id="SSF69500">
    <property type="entry name" value="DTD-like"/>
    <property type="match status" value="1"/>
</dbReference>